<name>A0ABV5KUN8_9BACL</name>
<keyword evidence="2" id="KW-0808">Transferase</keyword>
<sequence>MNFVQLEGDRVSLIPLKLEHAEALFSCAASPLIWDNLPATIRHFDDMLAFVRTAIAGKERGEEFPYAVYDKSLNRMVGMTRYLRISESHKNLNIGWTWYDPEVWRTAVNTECKYLLLQYAFEAWKAVRVELITTTAHTRSQRAIERLGAQREGTLRKKYNGRDYVVFSIIDEDWAAVKERLASRLYAPPPS</sequence>
<evidence type="ECO:0000313" key="2">
    <source>
        <dbReference type="EMBL" id="MFB9328924.1"/>
    </source>
</evidence>
<dbReference type="EC" id="2.3.-.-" evidence="2"/>
<keyword evidence="3" id="KW-1185">Reference proteome</keyword>
<evidence type="ECO:0000313" key="3">
    <source>
        <dbReference type="Proteomes" id="UP001589747"/>
    </source>
</evidence>
<dbReference type="Gene3D" id="3.40.630.30">
    <property type="match status" value="1"/>
</dbReference>
<evidence type="ECO:0000259" key="1">
    <source>
        <dbReference type="Pfam" id="PF13302"/>
    </source>
</evidence>
<comment type="caution">
    <text evidence="2">The sequence shown here is derived from an EMBL/GenBank/DDBJ whole genome shotgun (WGS) entry which is preliminary data.</text>
</comment>
<dbReference type="Pfam" id="PF13302">
    <property type="entry name" value="Acetyltransf_3"/>
    <property type="match status" value="1"/>
</dbReference>
<protein>
    <submittedName>
        <fullName evidence="2">GNAT family N-acetyltransferase</fullName>
        <ecNumber evidence="2">2.3.-.-</ecNumber>
    </submittedName>
</protein>
<accession>A0ABV5KUN8</accession>
<dbReference type="PANTHER" id="PTHR43610:SF1">
    <property type="entry name" value="N-ACETYLTRANSFERASE DOMAIN-CONTAINING PROTEIN"/>
    <property type="match status" value="1"/>
</dbReference>
<dbReference type="SUPFAM" id="SSF55729">
    <property type="entry name" value="Acyl-CoA N-acyltransferases (Nat)"/>
    <property type="match status" value="1"/>
</dbReference>
<gene>
    <name evidence="2" type="ORF">ACFFSY_23565</name>
</gene>
<dbReference type="PANTHER" id="PTHR43610">
    <property type="entry name" value="BLL6696 PROTEIN"/>
    <property type="match status" value="1"/>
</dbReference>
<dbReference type="GO" id="GO:0016746">
    <property type="term" value="F:acyltransferase activity"/>
    <property type="evidence" value="ECO:0007669"/>
    <property type="project" value="UniProtKB-KW"/>
</dbReference>
<reference evidence="2 3" key="1">
    <citation type="submission" date="2024-09" db="EMBL/GenBank/DDBJ databases">
        <authorList>
            <person name="Sun Q."/>
            <person name="Mori K."/>
        </authorList>
    </citation>
    <scope>NUCLEOTIDE SEQUENCE [LARGE SCALE GENOMIC DNA]</scope>
    <source>
        <strain evidence="2 3">TISTR 2452</strain>
    </source>
</reference>
<dbReference type="EMBL" id="JBHMDO010000038">
    <property type="protein sequence ID" value="MFB9328924.1"/>
    <property type="molecule type" value="Genomic_DNA"/>
</dbReference>
<keyword evidence="2" id="KW-0012">Acyltransferase</keyword>
<proteinExistence type="predicted"/>
<dbReference type="InterPro" id="IPR000182">
    <property type="entry name" value="GNAT_dom"/>
</dbReference>
<dbReference type="InterPro" id="IPR016181">
    <property type="entry name" value="Acyl_CoA_acyltransferase"/>
</dbReference>
<dbReference type="RefSeq" id="WP_377498702.1">
    <property type="nucleotide sequence ID" value="NZ_JBHMDO010000038.1"/>
</dbReference>
<organism evidence="2 3">
    <name type="scientific">Paenibacillus aurantiacus</name>
    <dbReference type="NCBI Taxonomy" id="1936118"/>
    <lineage>
        <taxon>Bacteria</taxon>
        <taxon>Bacillati</taxon>
        <taxon>Bacillota</taxon>
        <taxon>Bacilli</taxon>
        <taxon>Bacillales</taxon>
        <taxon>Paenibacillaceae</taxon>
        <taxon>Paenibacillus</taxon>
    </lineage>
</organism>
<feature type="domain" description="N-acetyltransferase" evidence="1">
    <location>
        <begin position="10"/>
        <end position="150"/>
    </location>
</feature>
<dbReference type="Proteomes" id="UP001589747">
    <property type="component" value="Unassembled WGS sequence"/>
</dbReference>